<dbReference type="InterPro" id="IPR011723">
    <property type="entry name" value="Znf/thioredoxin_put"/>
</dbReference>
<dbReference type="Proteomes" id="UP001216558">
    <property type="component" value="Unassembled WGS sequence"/>
</dbReference>
<protein>
    <submittedName>
        <fullName evidence="4">Zinc-ribbon domain-containing protein</fullName>
    </submittedName>
</protein>
<feature type="compositionally biased region" description="Polar residues" evidence="1">
    <location>
        <begin position="91"/>
        <end position="102"/>
    </location>
</feature>
<keyword evidence="2" id="KW-1133">Transmembrane helix</keyword>
<feature type="compositionally biased region" description="Low complexity" evidence="1">
    <location>
        <begin position="64"/>
        <end position="90"/>
    </location>
</feature>
<evidence type="ECO:0000259" key="3">
    <source>
        <dbReference type="Pfam" id="PF13717"/>
    </source>
</evidence>
<comment type="caution">
    <text evidence="4">The sequence shown here is derived from an EMBL/GenBank/DDBJ whole genome shotgun (WGS) entry which is preliminary data.</text>
</comment>
<dbReference type="NCBIfam" id="TIGR02098">
    <property type="entry name" value="MJ0042_CXXC"/>
    <property type="match status" value="1"/>
</dbReference>
<feature type="region of interest" description="Disordered" evidence="1">
    <location>
        <begin position="45"/>
        <end position="173"/>
    </location>
</feature>
<accession>A0ABT5JQ51</accession>
<evidence type="ECO:0000313" key="5">
    <source>
        <dbReference type="Proteomes" id="UP001216558"/>
    </source>
</evidence>
<feature type="compositionally biased region" description="Pro residues" evidence="1">
    <location>
        <begin position="49"/>
        <end position="63"/>
    </location>
</feature>
<gene>
    <name evidence="4" type="ORF">OIK40_08985</name>
</gene>
<proteinExistence type="predicted"/>
<keyword evidence="5" id="KW-1185">Reference proteome</keyword>
<keyword evidence="2" id="KW-0812">Transmembrane</keyword>
<dbReference type="Pfam" id="PF13717">
    <property type="entry name" value="Zn_ribbon_4"/>
    <property type="match status" value="1"/>
</dbReference>
<organism evidence="4 5">
    <name type="scientific">Erythrobacter fulvus</name>
    <dbReference type="NCBI Taxonomy" id="2987523"/>
    <lineage>
        <taxon>Bacteria</taxon>
        <taxon>Pseudomonadati</taxon>
        <taxon>Pseudomonadota</taxon>
        <taxon>Alphaproteobacteria</taxon>
        <taxon>Sphingomonadales</taxon>
        <taxon>Erythrobacteraceae</taxon>
        <taxon>Erythrobacter/Porphyrobacter group</taxon>
        <taxon>Erythrobacter</taxon>
    </lineage>
</organism>
<reference evidence="4 5" key="1">
    <citation type="submission" date="2022-10" db="EMBL/GenBank/DDBJ databases">
        <title>Erythrobacter sp. sf7 Genome sequencing.</title>
        <authorList>
            <person name="Park S."/>
        </authorList>
    </citation>
    <scope>NUCLEOTIDE SEQUENCE [LARGE SCALE GENOMIC DNA]</scope>
    <source>
        <strain evidence="5">sf7</strain>
    </source>
</reference>
<keyword evidence="2" id="KW-0472">Membrane</keyword>
<feature type="domain" description="Zinc finger/thioredoxin putative" evidence="3">
    <location>
        <begin position="1"/>
        <end position="36"/>
    </location>
</feature>
<feature type="compositionally biased region" description="Pro residues" evidence="1">
    <location>
        <begin position="139"/>
        <end position="149"/>
    </location>
</feature>
<dbReference type="EMBL" id="JAQQXQ010000006">
    <property type="protein sequence ID" value="MDC8754773.1"/>
    <property type="molecule type" value="Genomic_DNA"/>
</dbReference>
<feature type="transmembrane region" description="Helical" evidence="2">
    <location>
        <begin position="193"/>
        <end position="216"/>
    </location>
</feature>
<name>A0ABT5JQ51_9SPHN</name>
<evidence type="ECO:0000256" key="1">
    <source>
        <dbReference type="SAM" id="MobiDB-lite"/>
    </source>
</evidence>
<evidence type="ECO:0000256" key="2">
    <source>
        <dbReference type="SAM" id="Phobius"/>
    </source>
</evidence>
<feature type="compositionally biased region" description="Acidic residues" evidence="1">
    <location>
        <begin position="158"/>
        <end position="173"/>
    </location>
</feature>
<evidence type="ECO:0000313" key="4">
    <source>
        <dbReference type="EMBL" id="MDC8754773.1"/>
    </source>
</evidence>
<sequence length="327" mass="34916">MIIACPACNTRYAVPDTAIGNEGRTVRCAKCKHSWFQEPPELELTQPVAPTPAPAQPAPPPAAAPEAPSGQQPEAGPAPAASADRPAPSQTGTAGPSVSHWRTANRPDAAPATEEEAPISARALRRGLAQRAQEDRPEPAPADEPPPPIASTARPSFEEPEPPFEDEVADDEDVSQFDYRAPFTRRRNTLKMWTIAAAIFAALAAGTILAVNTYGLPDWVPFSRPTFGIGKPGLELDFPDTEQRSETLANGEKIFRVRGSINNTSRDTLTVPNLLVVFIDARERPVGDWVVVPAKRELAPGESINVTEAIANIPPGATEADLGWAPN</sequence>